<dbReference type="GO" id="GO:0005739">
    <property type="term" value="C:mitochondrion"/>
    <property type="evidence" value="ECO:0007669"/>
    <property type="project" value="TreeGrafter"/>
</dbReference>
<organism evidence="8 9">
    <name type="scientific">Podospora fimiseda</name>
    <dbReference type="NCBI Taxonomy" id="252190"/>
    <lineage>
        <taxon>Eukaryota</taxon>
        <taxon>Fungi</taxon>
        <taxon>Dikarya</taxon>
        <taxon>Ascomycota</taxon>
        <taxon>Pezizomycotina</taxon>
        <taxon>Sordariomycetes</taxon>
        <taxon>Sordariomycetidae</taxon>
        <taxon>Sordariales</taxon>
        <taxon>Podosporaceae</taxon>
        <taxon>Podospora</taxon>
    </lineage>
</organism>
<feature type="compositionally biased region" description="Polar residues" evidence="7">
    <location>
        <begin position="145"/>
        <end position="156"/>
    </location>
</feature>
<dbReference type="GO" id="GO:0036297">
    <property type="term" value="P:interstrand cross-link repair"/>
    <property type="evidence" value="ECO:0007669"/>
    <property type="project" value="TreeGrafter"/>
</dbReference>
<comment type="similarity">
    <text evidence="2">Belongs to the EXO5 family.</text>
</comment>
<keyword evidence="5" id="KW-0540">Nuclease</keyword>
<feature type="region of interest" description="Disordered" evidence="7">
    <location>
        <begin position="636"/>
        <end position="702"/>
    </location>
</feature>
<dbReference type="Proteomes" id="UP001301958">
    <property type="component" value="Unassembled WGS sequence"/>
</dbReference>
<dbReference type="InterPro" id="IPR019190">
    <property type="entry name" value="EXOV"/>
</dbReference>
<dbReference type="PANTHER" id="PTHR14464:SF4">
    <property type="entry name" value="EXONUCLEASE V"/>
    <property type="match status" value="1"/>
</dbReference>
<keyword evidence="6 8" id="KW-0378">Hydrolase</keyword>
<keyword evidence="4" id="KW-0004">4Fe-4S</keyword>
<evidence type="ECO:0000256" key="5">
    <source>
        <dbReference type="ARBA" id="ARBA00022722"/>
    </source>
</evidence>
<evidence type="ECO:0000313" key="8">
    <source>
        <dbReference type="EMBL" id="KAK4228538.1"/>
    </source>
</evidence>
<keyword evidence="4" id="KW-0408">Iron</keyword>
<reference evidence="8" key="1">
    <citation type="journal article" date="2023" name="Mol. Phylogenet. Evol.">
        <title>Genome-scale phylogeny and comparative genomics of the fungal order Sordariales.</title>
        <authorList>
            <person name="Hensen N."/>
            <person name="Bonometti L."/>
            <person name="Westerberg I."/>
            <person name="Brannstrom I.O."/>
            <person name="Guillou S."/>
            <person name="Cros-Aarteil S."/>
            <person name="Calhoun S."/>
            <person name="Haridas S."/>
            <person name="Kuo A."/>
            <person name="Mondo S."/>
            <person name="Pangilinan J."/>
            <person name="Riley R."/>
            <person name="LaButti K."/>
            <person name="Andreopoulos B."/>
            <person name="Lipzen A."/>
            <person name="Chen C."/>
            <person name="Yan M."/>
            <person name="Daum C."/>
            <person name="Ng V."/>
            <person name="Clum A."/>
            <person name="Steindorff A."/>
            <person name="Ohm R.A."/>
            <person name="Martin F."/>
            <person name="Silar P."/>
            <person name="Natvig D.O."/>
            <person name="Lalanne C."/>
            <person name="Gautier V."/>
            <person name="Ament-Velasquez S.L."/>
            <person name="Kruys A."/>
            <person name="Hutchinson M.I."/>
            <person name="Powell A.J."/>
            <person name="Barry K."/>
            <person name="Miller A.N."/>
            <person name="Grigoriev I.V."/>
            <person name="Debuchy R."/>
            <person name="Gladieux P."/>
            <person name="Hiltunen Thoren M."/>
            <person name="Johannesson H."/>
        </authorList>
    </citation>
    <scope>NUCLEOTIDE SEQUENCE</scope>
    <source>
        <strain evidence="8">CBS 990.96</strain>
    </source>
</reference>
<dbReference type="PANTHER" id="PTHR14464">
    <property type="entry name" value="EXONUCLEASE V"/>
    <property type="match status" value="1"/>
</dbReference>
<protein>
    <submittedName>
        <fullName evidence="8">Exonuclease V</fullName>
    </submittedName>
</protein>
<feature type="compositionally biased region" description="Polar residues" evidence="7">
    <location>
        <begin position="476"/>
        <end position="486"/>
    </location>
</feature>
<evidence type="ECO:0000313" key="9">
    <source>
        <dbReference type="Proteomes" id="UP001301958"/>
    </source>
</evidence>
<keyword evidence="4" id="KW-0411">Iron-sulfur</keyword>
<feature type="compositionally biased region" description="Basic residues" evidence="7">
    <location>
        <begin position="667"/>
        <end position="681"/>
    </location>
</feature>
<evidence type="ECO:0000256" key="7">
    <source>
        <dbReference type="SAM" id="MobiDB-lite"/>
    </source>
</evidence>
<feature type="compositionally biased region" description="Basic and acidic residues" evidence="7">
    <location>
        <begin position="642"/>
        <end position="651"/>
    </location>
</feature>
<evidence type="ECO:0000256" key="3">
    <source>
        <dbReference type="ARBA" id="ARBA00011245"/>
    </source>
</evidence>
<reference evidence="8" key="2">
    <citation type="submission" date="2023-05" db="EMBL/GenBank/DDBJ databases">
        <authorList>
            <consortium name="Lawrence Berkeley National Laboratory"/>
            <person name="Steindorff A."/>
            <person name="Hensen N."/>
            <person name="Bonometti L."/>
            <person name="Westerberg I."/>
            <person name="Brannstrom I.O."/>
            <person name="Guillou S."/>
            <person name="Cros-Aarteil S."/>
            <person name="Calhoun S."/>
            <person name="Haridas S."/>
            <person name="Kuo A."/>
            <person name="Mondo S."/>
            <person name="Pangilinan J."/>
            <person name="Riley R."/>
            <person name="Labutti K."/>
            <person name="Andreopoulos B."/>
            <person name="Lipzen A."/>
            <person name="Chen C."/>
            <person name="Yanf M."/>
            <person name="Daum C."/>
            <person name="Ng V."/>
            <person name="Clum A."/>
            <person name="Ohm R."/>
            <person name="Martin F."/>
            <person name="Silar P."/>
            <person name="Natvig D."/>
            <person name="Lalanne C."/>
            <person name="Gautier V."/>
            <person name="Ament-Velasquez S.L."/>
            <person name="Kruys A."/>
            <person name="Hutchinson M.I."/>
            <person name="Powell A.J."/>
            <person name="Barry K."/>
            <person name="Miller A.N."/>
            <person name="Grigoriev I.V."/>
            <person name="Debuchy R."/>
            <person name="Gladieux P."/>
            <person name="Thoren M.H."/>
            <person name="Johannesson H."/>
        </authorList>
    </citation>
    <scope>NUCLEOTIDE SEQUENCE</scope>
    <source>
        <strain evidence="8">CBS 990.96</strain>
    </source>
</reference>
<keyword evidence="4" id="KW-0479">Metal-binding</keyword>
<keyword evidence="9" id="KW-1185">Reference proteome</keyword>
<dbReference type="Pfam" id="PF09810">
    <property type="entry name" value="Exo5"/>
    <property type="match status" value="1"/>
</dbReference>
<accession>A0AAN7BS30</accession>
<dbReference type="GO" id="GO:0045145">
    <property type="term" value="F:single-stranded DNA 5'-3' DNA exonuclease activity"/>
    <property type="evidence" value="ECO:0007669"/>
    <property type="project" value="InterPro"/>
</dbReference>
<feature type="compositionally biased region" description="Acidic residues" evidence="7">
    <location>
        <begin position="652"/>
        <end position="663"/>
    </location>
</feature>
<feature type="region of interest" description="Disordered" evidence="7">
    <location>
        <begin position="127"/>
        <end position="183"/>
    </location>
</feature>
<feature type="region of interest" description="Disordered" evidence="7">
    <location>
        <begin position="27"/>
        <end position="107"/>
    </location>
</feature>
<feature type="compositionally biased region" description="Polar residues" evidence="7">
    <location>
        <begin position="65"/>
        <end position="81"/>
    </location>
</feature>
<gene>
    <name evidence="8" type="ORF">QBC38DRAFT_474658</name>
</gene>
<dbReference type="AlphaFoldDB" id="A0AAN7BS30"/>
<feature type="compositionally biased region" description="Low complexity" evidence="7">
    <location>
        <begin position="42"/>
        <end position="58"/>
    </location>
</feature>
<feature type="region of interest" description="Disordered" evidence="7">
    <location>
        <begin position="476"/>
        <end position="495"/>
    </location>
</feature>
<dbReference type="EMBL" id="MU865317">
    <property type="protein sequence ID" value="KAK4228538.1"/>
    <property type="molecule type" value="Genomic_DNA"/>
</dbReference>
<evidence type="ECO:0000256" key="6">
    <source>
        <dbReference type="ARBA" id="ARBA00022839"/>
    </source>
</evidence>
<name>A0AAN7BS30_9PEZI</name>
<dbReference type="GO" id="GO:0051539">
    <property type="term" value="F:4 iron, 4 sulfur cluster binding"/>
    <property type="evidence" value="ECO:0007669"/>
    <property type="project" value="UniProtKB-KW"/>
</dbReference>
<keyword evidence="6 8" id="KW-0269">Exonuclease</keyword>
<evidence type="ECO:0000256" key="2">
    <source>
        <dbReference type="ARBA" id="ARBA00009797"/>
    </source>
</evidence>
<dbReference type="GO" id="GO:0005634">
    <property type="term" value="C:nucleus"/>
    <property type="evidence" value="ECO:0007669"/>
    <property type="project" value="TreeGrafter"/>
</dbReference>
<sequence>MSSFASFSGGESDYEYSLTVSEEERLCAIADRLSPPKPPGPTKHTPTSKASKASKSTALPPPFSTPSKSSRSFGQSHTQKPLETGPPSPLPQPHFHHPVPDFDDFDDPELNAALAQLTDEDLSFEISELDTPERPIPPKPKAQYVASTSTSSQQPGSFVGKKLPTFSQDDQRDEVSVASRSSQARTKVMQAYSDICYPDLSEALKEATEIPPAPSPNKQDNRPPIERFRTTQKKVLAVTDLTAGSWCELQHFYVITRRGGKRTTTEAMKAGTKIHDKLEREVFTAVQIKTSSKEEEMGIRVWNMIQGLRSLRDTGITRELQVWGMVDGNIVSGVIDCVSYENPDPELEDDVVSTRLGFQSSSQRLADLLPPGSQERKTEIFITDVKTRRTPNPPSKPQVHTSIIQLFLYHRFLSEMASDMLDYMHVFERYGVNPDQSFSDDFITQINDIPDLSPSTTTNNSPISKKTNHHFNETIYSNSDSDSGSDFETAIDSPSRLTPDASQNQYINLRSLIPLLKFEIQLTFPHGASDLGKIVAVEYRYRGENPVFDEDSDVERDEDPQAGRVICVNSFFVEPTTLDLYLEETMGWWKGEREPRGVGLEDAFKCKFCEFAPECDWRAKMEREFLRKMRSSKRKSAPVISPKKEKEKELEQVEEEQLDEAEETVQKKNKKKRKSKSKKKGEKVEEQTMGGNEDVGNQRIIW</sequence>
<comment type="subunit">
    <text evidence="3">Monomer.</text>
</comment>
<comment type="cofactor">
    <cofactor evidence="1">
        <name>[4Fe-4S] cluster</name>
        <dbReference type="ChEBI" id="CHEBI:49883"/>
    </cofactor>
</comment>
<proteinExistence type="inferred from homology"/>
<evidence type="ECO:0000256" key="4">
    <source>
        <dbReference type="ARBA" id="ARBA00022485"/>
    </source>
</evidence>
<comment type="caution">
    <text evidence="8">The sequence shown here is derived from an EMBL/GenBank/DDBJ whole genome shotgun (WGS) entry which is preliminary data.</text>
</comment>
<evidence type="ECO:0000256" key="1">
    <source>
        <dbReference type="ARBA" id="ARBA00001966"/>
    </source>
</evidence>